<dbReference type="SMART" id="SM00347">
    <property type="entry name" value="HTH_MARR"/>
    <property type="match status" value="1"/>
</dbReference>
<keyword evidence="1" id="KW-0805">Transcription regulation</keyword>
<keyword evidence="6" id="KW-1185">Reference proteome</keyword>
<dbReference type="Proteomes" id="UP000255326">
    <property type="component" value="Unassembled WGS sequence"/>
</dbReference>
<dbReference type="PROSITE" id="PS50995">
    <property type="entry name" value="HTH_MARR_2"/>
    <property type="match status" value="1"/>
</dbReference>
<dbReference type="PANTHER" id="PTHR42756:SF1">
    <property type="entry name" value="TRANSCRIPTIONAL REPRESSOR OF EMRAB OPERON"/>
    <property type="match status" value="1"/>
</dbReference>
<accession>A0A370GF58</accession>
<dbReference type="GO" id="GO:0003677">
    <property type="term" value="F:DNA binding"/>
    <property type="evidence" value="ECO:0007669"/>
    <property type="project" value="UniProtKB-KW"/>
</dbReference>
<sequence length="140" mass="16005">MNKKDELVGSIAQSFYEIGRYINRHLSQDQSLTPPQFFILFNIFTCGKSTVSSLGSKLGLTSGATTIAANRLVESGLLSRIRDEEDRRVVWIDITDSGKNLMEEFNNRRNDLWGQVFADFKNEELIQFLELLKKVNITKN</sequence>
<evidence type="ECO:0000313" key="6">
    <source>
        <dbReference type="Proteomes" id="UP000255326"/>
    </source>
</evidence>
<feature type="domain" description="HTH marR-type" evidence="4">
    <location>
        <begin position="4"/>
        <end position="137"/>
    </location>
</feature>
<name>A0A370GF58_9BACI</name>
<dbReference type="Gene3D" id="1.10.10.10">
    <property type="entry name" value="Winged helix-like DNA-binding domain superfamily/Winged helix DNA-binding domain"/>
    <property type="match status" value="1"/>
</dbReference>
<proteinExistence type="predicted"/>
<dbReference type="AlphaFoldDB" id="A0A370GF58"/>
<evidence type="ECO:0000256" key="2">
    <source>
        <dbReference type="ARBA" id="ARBA00023125"/>
    </source>
</evidence>
<dbReference type="InterPro" id="IPR000835">
    <property type="entry name" value="HTH_MarR-typ"/>
</dbReference>
<evidence type="ECO:0000256" key="3">
    <source>
        <dbReference type="ARBA" id="ARBA00023163"/>
    </source>
</evidence>
<evidence type="ECO:0000313" key="5">
    <source>
        <dbReference type="EMBL" id="RDI42317.1"/>
    </source>
</evidence>
<dbReference type="EMBL" id="QQAY01000005">
    <property type="protein sequence ID" value="RDI42317.1"/>
    <property type="molecule type" value="Genomic_DNA"/>
</dbReference>
<organism evidence="5 6">
    <name type="scientific">Falsibacillus pallidus</name>
    <dbReference type="NCBI Taxonomy" id="493781"/>
    <lineage>
        <taxon>Bacteria</taxon>
        <taxon>Bacillati</taxon>
        <taxon>Bacillota</taxon>
        <taxon>Bacilli</taxon>
        <taxon>Bacillales</taxon>
        <taxon>Bacillaceae</taxon>
        <taxon>Falsibacillus</taxon>
    </lineage>
</organism>
<dbReference type="RefSeq" id="WP_114745697.1">
    <property type="nucleotide sequence ID" value="NZ_QQAY01000005.1"/>
</dbReference>
<dbReference type="Pfam" id="PF01047">
    <property type="entry name" value="MarR"/>
    <property type="match status" value="1"/>
</dbReference>
<reference evidence="5 6" key="1">
    <citation type="submission" date="2018-07" db="EMBL/GenBank/DDBJ databases">
        <title>Genomic Encyclopedia of Type Strains, Phase IV (KMG-IV): sequencing the most valuable type-strain genomes for metagenomic binning, comparative biology and taxonomic classification.</title>
        <authorList>
            <person name="Goeker M."/>
        </authorList>
    </citation>
    <scope>NUCLEOTIDE SEQUENCE [LARGE SCALE GENOMIC DNA]</scope>
    <source>
        <strain evidence="5 6">DSM 25281</strain>
    </source>
</reference>
<gene>
    <name evidence="5" type="ORF">DFR59_105158</name>
</gene>
<dbReference type="InterPro" id="IPR036390">
    <property type="entry name" value="WH_DNA-bd_sf"/>
</dbReference>
<comment type="caution">
    <text evidence="5">The sequence shown here is derived from an EMBL/GenBank/DDBJ whole genome shotgun (WGS) entry which is preliminary data.</text>
</comment>
<protein>
    <submittedName>
        <fullName evidence="5">MarR family transcriptional regulator</fullName>
    </submittedName>
</protein>
<keyword evidence="3" id="KW-0804">Transcription</keyword>
<evidence type="ECO:0000256" key="1">
    <source>
        <dbReference type="ARBA" id="ARBA00023015"/>
    </source>
</evidence>
<dbReference type="InterPro" id="IPR036388">
    <property type="entry name" value="WH-like_DNA-bd_sf"/>
</dbReference>
<dbReference type="PANTHER" id="PTHR42756">
    <property type="entry name" value="TRANSCRIPTIONAL REGULATOR, MARR"/>
    <property type="match status" value="1"/>
</dbReference>
<dbReference type="GO" id="GO:0003700">
    <property type="term" value="F:DNA-binding transcription factor activity"/>
    <property type="evidence" value="ECO:0007669"/>
    <property type="project" value="InterPro"/>
</dbReference>
<evidence type="ECO:0000259" key="4">
    <source>
        <dbReference type="PROSITE" id="PS50995"/>
    </source>
</evidence>
<keyword evidence="2" id="KW-0238">DNA-binding</keyword>
<dbReference type="PRINTS" id="PR00598">
    <property type="entry name" value="HTHMARR"/>
</dbReference>
<dbReference type="OrthoDB" id="3254893at2"/>
<dbReference type="SUPFAM" id="SSF46785">
    <property type="entry name" value="Winged helix' DNA-binding domain"/>
    <property type="match status" value="1"/>
</dbReference>